<evidence type="ECO:0000313" key="3">
    <source>
        <dbReference type="Proteomes" id="UP000292734"/>
    </source>
</evidence>
<dbReference type="Proteomes" id="UP000292734">
    <property type="component" value="Unassembled WGS sequence"/>
</dbReference>
<sequence length="77" mass="8263">MRENSGQGDAENNLRDPTLKEHEAEGAHRQPTREPGEEAEIGGNARAAGEDPSPDDRARGETSRADKAPPADPYPKS</sequence>
<evidence type="ECO:0000256" key="1">
    <source>
        <dbReference type="SAM" id="MobiDB-lite"/>
    </source>
</evidence>
<feature type="region of interest" description="Disordered" evidence="1">
    <location>
        <begin position="1"/>
        <end position="77"/>
    </location>
</feature>
<protein>
    <submittedName>
        <fullName evidence="2">Uncharacterized protein</fullName>
    </submittedName>
</protein>
<organism evidence="2 3">
    <name type="scientific">Sphingobium indicum</name>
    <dbReference type="NCBI Taxonomy" id="332055"/>
    <lineage>
        <taxon>Bacteria</taxon>
        <taxon>Pseudomonadati</taxon>
        <taxon>Pseudomonadota</taxon>
        <taxon>Alphaproteobacteria</taxon>
        <taxon>Sphingomonadales</taxon>
        <taxon>Sphingomonadaceae</taxon>
        <taxon>Sphingobium</taxon>
    </lineage>
</organism>
<feature type="compositionally biased region" description="Basic and acidic residues" evidence="1">
    <location>
        <begin position="54"/>
        <end position="69"/>
    </location>
</feature>
<comment type="caution">
    <text evidence="2">The sequence shown here is derived from an EMBL/GenBank/DDBJ whole genome shotgun (WGS) entry which is preliminary data.</text>
</comment>
<proteinExistence type="predicted"/>
<dbReference type="AlphaFoldDB" id="A0A4Q4J1Z4"/>
<name>A0A4Q4J1Z4_9SPHN</name>
<evidence type="ECO:0000313" key="2">
    <source>
        <dbReference type="EMBL" id="RYM00133.1"/>
    </source>
</evidence>
<dbReference type="EMBL" id="SEOM01000006">
    <property type="protein sequence ID" value="RYM00133.1"/>
    <property type="molecule type" value="Genomic_DNA"/>
</dbReference>
<dbReference type="RefSeq" id="WP_007685198.1">
    <property type="nucleotide sequence ID" value="NZ_JACBZE010000007.1"/>
</dbReference>
<reference evidence="2 3" key="1">
    <citation type="submission" date="2019-02" db="EMBL/GenBank/DDBJ databases">
        <authorList>
            <person name="Feng G."/>
        </authorList>
    </citation>
    <scope>NUCLEOTIDE SEQUENCE [LARGE SCALE GENOMIC DNA]</scope>
    <source>
        <strain evidence="2 3">DSM 26779</strain>
    </source>
</reference>
<gene>
    <name evidence="2" type="ORF">EWH08_15235</name>
</gene>
<feature type="compositionally biased region" description="Basic and acidic residues" evidence="1">
    <location>
        <begin position="12"/>
        <end position="36"/>
    </location>
</feature>
<accession>A0A4Q4J1Z4</accession>